<proteinExistence type="predicted"/>
<keyword evidence="4" id="KW-1185">Reference proteome</keyword>
<protein>
    <recommendedName>
        <fullName evidence="6">Transposase</fullName>
    </recommendedName>
</protein>
<sequence>MPNEREKQYPCRNNGDSPVIHFQSPKCHRHYLALICHQKTQWITFSAWQLQTTVTKNRLAWRLLTQDLAIQHVDSISLLNRLDHYDVYSHRAVPSDYRPTSGRRKPMHPTTPRPSRHLGA</sequence>
<dbReference type="EMBL" id="QAIC01000030">
    <property type="protein sequence ID" value="MDN4572683.1"/>
    <property type="molecule type" value="Genomic_DNA"/>
</dbReference>
<feature type="region of interest" description="Disordered" evidence="1">
    <location>
        <begin position="93"/>
        <end position="120"/>
    </location>
</feature>
<reference evidence="2" key="1">
    <citation type="submission" date="2018-04" db="EMBL/GenBank/DDBJ databases">
        <authorList>
            <person name="Jy Z."/>
        </authorList>
    </citation>
    <scope>NUCLEOTIDE SEQUENCE</scope>
    <source>
        <strain evidence="3">AS13</strain>
        <strain evidence="2">LA18</strain>
    </source>
</reference>
<dbReference type="Proteomes" id="UP001172791">
    <property type="component" value="Unassembled WGS sequence"/>
</dbReference>
<evidence type="ECO:0000313" key="5">
    <source>
        <dbReference type="Proteomes" id="UP001172791"/>
    </source>
</evidence>
<comment type="caution">
    <text evidence="2">The sequence shown here is derived from an EMBL/GenBank/DDBJ whole genome shotgun (WGS) entry which is preliminary data.</text>
</comment>
<evidence type="ECO:0008006" key="6">
    <source>
        <dbReference type="Google" id="ProtNLM"/>
    </source>
</evidence>
<evidence type="ECO:0000313" key="3">
    <source>
        <dbReference type="EMBL" id="MDN4576781.1"/>
    </source>
</evidence>
<evidence type="ECO:0000313" key="2">
    <source>
        <dbReference type="EMBL" id="MDN4572683.1"/>
    </source>
</evidence>
<organism evidence="2 5">
    <name type="scientific">Pandoraea cepalis</name>
    <dbReference type="NCBI Taxonomy" id="2508294"/>
    <lineage>
        <taxon>Bacteria</taxon>
        <taxon>Pseudomonadati</taxon>
        <taxon>Pseudomonadota</taxon>
        <taxon>Betaproteobacteria</taxon>
        <taxon>Burkholderiales</taxon>
        <taxon>Burkholderiaceae</taxon>
        <taxon>Pandoraea</taxon>
    </lineage>
</organism>
<evidence type="ECO:0000313" key="4">
    <source>
        <dbReference type="Proteomes" id="UP001172788"/>
    </source>
</evidence>
<evidence type="ECO:0000256" key="1">
    <source>
        <dbReference type="SAM" id="MobiDB-lite"/>
    </source>
</evidence>
<dbReference type="Proteomes" id="UP001172788">
    <property type="component" value="Unassembled WGS sequence"/>
</dbReference>
<accession>A0AAW7MIT9</accession>
<dbReference type="AlphaFoldDB" id="A0AAW7MIT9"/>
<gene>
    <name evidence="2" type="ORF">DBA34_05355</name>
    <name evidence="3" type="ORF">DBB29_01395</name>
</gene>
<name>A0AAW7MIT9_9BURK</name>
<dbReference type="EMBL" id="QAID01000025">
    <property type="protein sequence ID" value="MDN4576781.1"/>
    <property type="molecule type" value="Genomic_DNA"/>
</dbReference>